<organism evidence="1 2">
    <name type="scientific">Caenorhabditis japonica</name>
    <dbReference type="NCBI Taxonomy" id="281687"/>
    <lineage>
        <taxon>Eukaryota</taxon>
        <taxon>Metazoa</taxon>
        <taxon>Ecdysozoa</taxon>
        <taxon>Nematoda</taxon>
        <taxon>Chromadorea</taxon>
        <taxon>Rhabditida</taxon>
        <taxon>Rhabditina</taxon>
        <taxon>Rhabditomorpha</taxon>
        <taxon>Rhabditoidea</taxon>
        <taxon>Rhabditidae</taxon>
        <taxon>Peloderinae</taxon>
        <taxon>Caenorhabditis</taxon>
    </lineage>
</organism>
<protein>
    <submittedName>
        <fullName evidence="1">Uncharacterized protein</fullName>
    </submittedName>
</protein>
<reference evidence="1" key="2">
    <citation type="submission" date="2022-06" db="UniProtKB">
        <authorList>
            <consortium name="EnsemblMetazoa"/>
        </authorList>
    </citation>
    <scope>IDENTIFICATION</scope>
    <source>
        <strain evidence="1">DF5081</strain>
    </source>
</reference>
<accession>A0A8R1ILT2</accession>
<dbReference type="AlphaFoldDB" id="A0A8R1ILT2"/>
<dbReference type="EnsemblMetazoa" id="CJA35544.1">
    <property type="protein sequence ID" value="CJA35544.1"/>
    <property type="gene ID" value="WBGene00211391"/>
</dbReference>
<proteinExistence type="predicted"/>
<name>A0A8R1ILT2_CAEJA</name>
<dbReference type="Proteomes" id="UP000005237">
    <property type="component" value="Unassembled WGS sequence"/>
</dbReference>
<sequence length="91" mass="9923">MTQKNRFLAGTKKQDSHGQLNAARIGAAAKSCKTSCALRAGAHKLMFELVSFTAVPFANLLLFHASQVRHIGSFFYDSLLEECPAGAYTLF</sequence>
<evidence type="ECO:0000313" key="2">
    <source>
        <dbReference type="Proteomes" id="UP000005237"/>
    </source>
</evidence>
<keyword evidence="2" id="KW-1185">Reference proteome</keyword>
<reference evidence="2" key="1">
    <citation type="submission" date="2010-08" db="EMBL/GenBank/DDBJ databases">
        <authorList>
            <consortium name="Caenorhabditis japonica Sequencing Consortium"/>
            <person name="Wilson R.K."/>
        </authorList>
    </citation>
    <scope>NUCLEOTIDE SEQUENCE [LARGE SCALE GENOMIC DNA]</scope>
    <source>
        <strain evidence="2">DF5081</strain>
    </source>
</reference>
<evidence type="ECO:0000313" key="1">
    <source>
        <dbReference type="EnsemblMetazoa" id="CJA35544.1"/>
    </source>
</evidence>